<dbReference type="GeneID" id="17322184"/>
<proteinExistence type="predicted"/>
<dbReference type="InterPro" id="IPR000073">
    <property type="entry name" value="AB_hydrolase_1"/>
</dbReference>
<dbReference type="EMBL" id="HG001704">
    <property type="protein sequence ID" value="CDF34648.1"/>
    <property type="molecule type" value="Genomic_DNA"/>
</dbReference>
<feature type="domain" description="AB hydrolase-1" evidence="1">
    <location>
        <begin position="25"/>
        <end position="210"/>
    </location>
</feature>
<dbReference type="SUPFAM" id="SSF53474">
    <property type="entry name" value="alpha/beta-Hydrolases"/>
    <property type="match status" value="1"/>
</dbReference>
<dbReference type="Gene3D" id="3.40.50.1820">
    <property type="entry name" value="alpha/beta hydrolase"/>
    <property type="match status" value="1"/>
</dbReference>
<dbReference type="AlphaFoldDB" id="R7QA49"/>
<organism evidence="2 3">
    <name type="scientific">Chondrus crispus</name>
    <name type="common">Carrageen Irish moss</name>
    <name type="synonym">Polymorpha crispa</name>
    <dbReference type="NCBI Taxonomy" id="2769"/>
    <lineage>
        <taxon>Eukaryota</taxon>
        <taxon>Rhodophyta</taxon>
        <taxon>Florideophyceae</taxon>
        <taxon>Rhodymeniophycidae</taxon>
        <taxon>Gigartinales</taxon>
        <taxon>Gigartinaceae</taxon>
        <taxon>Chondrus</taxon>
    </lineage>
</organism>
<gene>
    <name evidence="2" type="ORF">CHC_T00003352001</name>
</gene>
<reference evidence="3" key="1">
    <citation type="journal article" date="2013" name="Proc. Natl. Acad. Sci. U.S.A.">
        <title>Genome structure and metabolic features in the red seaweed Chondrus crispus shed light on evolution of the Archaeplastida.</title>
        <authorList>
            <person name="Collen J."/>
            <person name="Porcel B."/>
            <person name="Carre W."/>
            <person name="Ball S.G."/>
            <person name="Chaparro C."/>
            <person name="Tonon T."/>
            <person name="Barbeyron T."/>
            <person name="Michel G."/>
            <person name="Noel B."/>
            <person name="Valentin K."/>
            <person name="Elias M."/>
            <person name="Artiguenave F."/>
            <person name="Arun A."/>
            <person name="Aury J.M."/>
            <person name="Barbosa-Neto J.F."/>
            <person name="Bothwell J.H."/>
            <person name="Bouget F.Y."/>
            <person name="Brillet L."/>
            <person name="Cabello-Hurtado F."/>
            <person name="Capella-Gutierrez S."/>
            <person name="Charrier B."/>
            <person name="Cladiere L."/>
            <person name="Cock J.M."/>
            <person name="Coelho S.M."/>
            <person name="Colleoni C."/>
            <person name="Czjzek M."/>
            <person name="Da Silva C."/>
            <person name="Delage L."/>
            <person name="Denoeud F."/>
            <person name="Deschamps P."/>
            <person name="Dittami S.M."/>
            <person name="Gabaldon T."/>
            <person name="Gachon C.M."/>
            <person name="Groisillier A."/>
            <person name="Herve C."/>
            <person name="Jabbari K."/>
            <person name="Katinka M."/>
            <person name="Kloareg B."/>
            <person name="Kowalczyk N."/>
            <person name="Labadie K."/>
            <person name="Leblanc C."/>
            <person name="Lopez P.J."/>
            <person name="McLachlan D.H."/>
            <person name="Meslet-Cladiere L."/>
            <person name="Moustafa A."/>
            <person name="Nehr Z."/>
            <person name="Nyvall Collen P."/>
            <person name="Panaud O."/>
            <person name="Partensky F."/>
            <person name="Poulain J."/>
            <person name="Rensing S.A."/>
            <person name="Rousvoal S."/>
            <person name="Samson G."/>
            <person name="Symeonidi A."/>
            <person name="Weissenbach J."/>
            <person name="Zambounis A."/>
            <person name="Wincker P."/>
            <person name="Boyen C."/>
        </authorList>
    </citation>
    <scope>NUCLEOTIDE SEQUENCE [LARGE SCALE GENOMIC DNA]</scope>
    <source>
        <strain evidence="3">cv. Stackhouse</strain>
    </source>
</reference>
<dbReference type="Gramene" id="CDF34648">
    <property type="protein sequence ID" value="CDF34648"/>
    <property type="gene ID" value="CHC_T00003352001"/>
</dbReference>
<evidence type="ECO:0000313" key="3">
    <source>
        <dbReference type="Proteomes" id="UP000012073"/>
    </source>
</evidence>
<dbReference type="InterPro" id="IPR029058">
    <property type="entry name" value="AB_hydrolase_fold"/>
</dbReference>
<evidence type="ECO:0000313" key="2">
    <source>
        <dbReference type="EMBL" id="CDF34648.1"/>
    </source>
</evidence>
<name>R7QA49_CHOCR</name>
<evidence type="ECO:0000259" key="1">
    <source>
        <dbReference type="Pfam" id="PF12697"/>
    </source>
</evidence>
<protein>
    <recommendedName>
        <fullName evidence="1">AB hydrolase-1 domain-containing protein</fullName>
    </recommendedName>
</protein>
<accession>R7QA49</accession>
<sequence>MLNSFRNAICSDNDIKRVIGVQYPEDEELSVPELADFVSTQYLSLLRNDSRGYVVVSQSFSGHVGMNLAHHHTPGQMIGQVFVNAFASPPGPSWIHNGRLQVPANFFERQPPPWMVSRMFLGAGGSGMHIVQAAGAKVEPRVMRQRLDICLAHDSWSTWRCPDLLPGESTLYLRGEADAIVANEAAERMREARPDILWERVPDGPHLLLQRFGRPAARAVHTFCERLSNQ</sequence>
<dbReference type="Pfam" id="PF12697">
    <property type="entry name" value="Abhydrolase_6"/>
    <property type="match status" value="1"/>
</dbReference>
<keyword evidence="3" id="KW-1185">Reference proteome</keyword>
<dbReference type="KEGG" id="ccp:CHC_T00003352001"/>
<dbReference type="OrthoDB" id="6028at2759"/>
<dbReference type="RefSeq" id="XP_005714467.1">
    <property type="nucleotide sequence ID" value="XM_005714410.1"/>
</dbReference>
<dbReference type="Proteomes" id="UP000012073">
    <property type="component" value="Unassembled WGS sequence"/>
</dbReference>